<evidence type="ECO:0000256" key="4">
    <source>
        <dbReference type="ARBA" id="ARBA00022993"/>
    </source>
</evidence>
<keyword evidence="2 5" id="KW-0547">Nucleotide-binding</keyword>
<dbReference type="NCBIfam" id="TIGR00152">
    <property type="entry name" value="dephospho-CoA kinase"/>
    <property type="match status" value="1"/>
</dbReference>
<dbReference type="GO" id="GO:0005737">
    <property type="term" value="C:cytoplasm"/>
    <property type="evidence" value="ECO:0007669"/>
    <property type="project" value="UniProtKB-SubCell"/>
</dbReference>
<evidence type="ECO:0000256" key="5">
    <source>
        <dbReference type="HAMAP-Rule" id="MF_00376"/>
    </source>
</evidence>
<dbReference type="Gene3D" id="3.40.50.300">
    <property type="entry name" value="P-loop containing nucleotide triphosphate hydrolases"/>
    <property type="match status" value="1"/>
</dbReference>
<keyword evidence="3 5" id="KW-0067">ATP-binding</keyword>
<keyword evidence="5" id="KW-0963">Cytoplasm</keyword>
<evidence type="ECO:0000256" key="2">
    <source>
        <dbReference type="ARBA" id="ARBA00022741"/>
    </source>
</evidence>
<evidence type="ECO:0000256" key="1">
    <source>
        <dbReference type="ARBA" id="ARBA00009018"/>
    </source>
</evidence>
<accession>A0AAU8A2N6</accession>
<keyword evidence="5 7" id="KW-0418">Kinase</keyword>
<dbReference type="EMBL" id="CP099959">
    <property type="protein sequence ID" value="XCC57884.1"/>
    <property type="molecule type" value="Genomic_DNA"/>
</dbReference>
<sequence>MVKSINQLFDLKGKVPFLGLTGGIGSGKSSVANFLAKQGAVVIDTDQIAHQITAPNGPAIEAILKEFGPDYLNGDGSLNRPKMRQQVFTDPNSKQILEAITHPLIRQETIDRAQQAIHKQAPYIIFVVPLLLESGAWIEHLDHIAVIDCPDELRIQRVMERSQLDRASILQIMASQASRDERLAIANTILTNEGDLSALEAQASLLHQKMLDL</sequence>
<comment type="function">
    <text evidence="5">Catalyzes the phosphorylation of the 3'-hydroxyl group of dephosphocoenzyme A to form coenzyme A.</text>
</comment>
<dbReference type="Pfam" id="PF01121">
    <property type="entry name" value="CoaE"/>
    <property type="match status" value="1"/>
</dbReference>
<dbReference type="GO" id="GO:0005524">
    <property type="term" value="F:ATP binding"/>
    <property type="evidence" value="ECO:0007669"/>
    <property type="project" value="UniProtKB-UniRule"/>
</dbReference>
<gene>
    <name evidence="5 7" type="primary">coaE</name>
    <name evidence="7" type="ORF">NKE59_00915</name>
</gene>
<keyword evidence="4 5" id="KW-0173">Coenzyme A biosynthesis</keyword>
<dbReference type="AlphaFoldDB" id="A0AAU8A2N6"/>
<evidence type="ECO:0000256" key="6">
    <source>
        <dbReference type="NCBIfam" id="TIGR00152"/>
    </source>
</evidence>
<protein>
    <recommendedName>
        <fullName evidence="5 6">Dephospho-CoA kinase</fullName>
        <ecNumber evidence="5 6">2.7.1.24</ecNumber>
    </recommendedName>
    <alternativeName>
        <fullName evidence="5">Dephosphocoenzyme A kinase</fullName>
    </alternativeName>
</protein>
<evidence type="ECO:0000313" key="7">
    <source>
        <dbReference type="EMBL" id="XCC57884.1"/>
    </source>
</evidence>
<dbReference type="InterPro" id="IPR001977">
    <property type="entry name" value="Depp_CoAkinase"/>
</dbReference>
<dbReference type="PANTHER" id="PTHR10695:SF46">
    <property type="entry name" value="BIFUNCTIONAL COENZYME A SYNTHASE-RELATED"/>
    <property type="match status" value="1"/>
</dbReference>
<dbReference type="EC" id="2.7.1.24" evidence="5 6"/>
<dbReference type="PANTHER" id="PTHR10695">
    <property type="entry name" value="DEPHOSPHO-COA KINASE-RELATED"/>
    <property type="match status" value="1"/>
</dbReference>
<dbReference type="HAMAP" id="MF_00376">
    <property type="entry name" value="Dephospho_CoA_kinase"/>
    <property type="match status" value="1"/>
</dbReference>
<name>A0AAU8A2N6_9BURK</name>
<feature type="binding site" evidence="5">
    <location>
        <begin position="25"/>
        <end position="30"/>
    </location>
    <ligand>
        <name>ATP</name>
        <dbReference type="ChEBI" id="CHEBI:30616"/>
    </ligand>
</feature>
<comment type="pathway">
    <text evidence="5">Cofactor biosynthesis; coenzyme A biosynthesis; CoA from (R)-pantothenate: step 5/5.</text>
</comment>
<keyword evidence="5 7" id="KW-0808">Transferase</keyword>
<comment type="subcellular location">
    <subcellularLocation>
        <location evidence="5">Cytoplasm</location>
    </subcellularLocation>
</comment>
<dbReference type="SUPFAM" id="SSF52540">
    <property type="entry name" value="P-loop containing nucleoside triphosphate hydrolases"/>
    <property type="match status" value="1"/>
</dbReference>
<dbReference type="GO" id="GO:0015937">
    <property type="term" value="P:coenzyme A biosynthetic process"/>
    <property type="evidence" value="ECO:0007669"/>
    <property type="project" value="UniProtKB-UniRule"/>
</dbReference>
<comment type="similarity">
    <text evidence="1 5">Belongs to the CoaE family.</text>
</comment>
<comment type="catalytic activity">
    <reaction evidence="5">
        <text>3'-dephospho-CoA + ATP = ADP + CoA + H(+)</text>
        <dbReference type="Rhea" id="RHEA:18245"/>
        <dbReference type="ChEBI" id="CHEBI:15378"/>
        <dbReference type="ChEBI" id="CHEBI:30616"/>
        <dbReference type="ChEBI" id="CHEBI:57287"/>
        <dbReference type="ChEBI" id="CHEBI:57328"/>
        <dbReference type="ChEBI" id="CHEBI:456216"/>
        <dbReference type="EC" id="2.7.1.24"/>
    </reaction>
</comment>
<evidence type="ECO:0000256" key="3">
    <source>
        <dbReference type="ARBA" id="ARBA00022840"/>
    </source>
</evidence>
<dbReference type="PROSITE" id="PS51219">
    <property type="entry name" value="DPCK"/>
    <property type="match status" value="1"/>
</dbReference>
<dbReference type="InterPro" id="IPR027417">
    <property type="entry name" value="P-loop_NTPase"/>
</dbReference>
<organism evidence="7">
    <name type="scientific">Polynucleobacter sp. UK-FUSCHL-C3</name>
    <dbReference type="NCBI Taxonomy" id="2955208"/>
    <lineage>
        <taxon>Bacteria</taxon>
        <taxon>Pseudomonadati</taxon>
        <taxon>Pseudomonadota</taxon>
        <taxon>Betaproteobacteria</taxon>
        <taxon>Burkholderiales</taxon>
        <taxon>Burkholderiaceae</taxon>
        <taxon>Polynucleobacter</taxon>
    </lineage>
</organism>
<dbReference type="GO" id="GO:0004140">
    <property type="term" value="F:dephospho-CoA kinase activity"/>
    <property type="evidence" value="ECO:0007669"/>
    <property type="project" value="UniProtKB-UniRule"/>
</dbReference>
<proteinExistence type="inferred from homology"/>
<reference evidence="7" key="1">
    <citation type="submission" date="2022-06" db="EMBL/GenBank/DDBJ databases">
        <title>New Polynucleobacter species.</title>
        <authorList>
            <person name="Hahn M.W."/>
        </authorList>
    </citation>
    <scope>NUCLEOTIDE SEQUENCE</scope>
    <source>
        <strain evidence="7">UK-FUSCHL-C3</strain>
    </source>
</reference>
<dbReference type="CDD" id="cd02022">
    <property type="entry name" value="DPCK"/>
    <property type="match status" value="1"/>
</dbReference>
<dbReference type="RefSeq" id="WP_353438999.1">
    <property type="nucleotide sequence ID" value="NZ_CP099959.1"/>
</dbReference>